<accession>A0A2D0NGQ6</accession>
<reference evidence="3 4" key="1">
    <citation type="submission" date="2017-10" db="EMBL/GenBank/DDBJ databases">
        <title>The draft genome sequence of Lewinella nigricans NBRC 102662.</title>
        <authorList>
            <person name="Wang K."/>
        </authorList>
    </citation>
    <scope>NUCLEOTIDE SEQUENCE [LARGE SCALE GENOMIC DNA]</scope>
    <source>
        <strain evidence="3 4">NBRC 102662</strain>
    </source>
</reference>
<dbReference type="Pfam" id="PF18962">
    <property type="entry name" value="Por_Secre_tail"/>
    <property type="match status" value="1"/>
</dbReference>
<dbReference type="NCBIfam" id="TIGR04183">
    <property type="entry name" value="Por_Secre_tail"/>
    <property type="match status" value="1"/>
</dbReference>
<keyword evidence="4" id="KW-1185">Reference proteome</keyword>
<proteinExistence type="predicted"/>
<dbReference type="OrthoDB" id="1490051at2"/>
<feature type="region of interest" description="Disordered" evidence="1">
    <location>
        <begin position="1"/>
        <end position="35"/>
    </location>
</feature>
<dbReference type="Proteomes" id="UP000223913">
    <property type="component" value="Unassembled WGS sequence"/>
</dbReference>
<sequence length="224" mass="23744">MAGGAGGTTSNRTGAAPGGGGAGGSNNGNGGAGGNGQVVITVQSSVLPVELTRFSADTRDDEVELNWTTASELQNDFFQIEHSRDGVRFQPVGKVKGAGTTTETVEYHFLHRQAAAGANYYRLKQVDIDGAFEYSDIVVAELRTHGGGVEVYPNPTLDKAVIRLDTRPERISFSLFTLSGKQLAVTPGAGDTMWEIDLSGIPSGVYVLRVNMDGQTLVKRIVKR</sequence>
<protein>
    <recommendedName>
        <fullName evidence="2">Secretion system C-terminal sorting domain-containing protein</fullName>
    </recommendedName>
</protein>
<feature type="domain" description="Secretion system C-terminal sorting" evidence="2">
    <location>
        <begin position="151"/>
        <end position="222"/>
    </location>
</feature>
<gene>
    <name evidence="3" type="ORF">CRP01_05715</name>
</gene>
<comment type="caution">
    <text evidence="3">The sequence shown here is derived from an EMBL/GenBank/DDBJ whole genome shotgun (WGS) entry which is preliminary data.</text>
</comment>
<organism evidence="3 4">
    <name type="scientific">Flavilitoribacter nigricans (strain ATCC 23147 / DSM 23189 / NBRC 102662 / NCIMB 1420 / SS-2)</name>
    <name type="common">Lewinella nigricans</name>
    <dbReference type="NCBI Taxonomy" id="1122177"/>
    <lineage>
        <taxon>Bacteria</taxon>
        <taxon>Pseudomonadati</taxon>
        <taxon>Bacteroidota</taxon>
        <taxon>Saprospiria</taxon>
        <taxon>Saprospirales</taxon>
        <taxon>Lewinellaceae</taxon>
        <taxon>Flavilitoribacter</taxon>
    </lineage>
</organism>
<evidence type="ECO:0000259" key="2">
    <source>
        <dbReference type="Pfam" id="PF18962"/>
    </source>
</evidence>
<dbReference type="AlphaFoldDB" id="A0A2D0NGQ6"/>
<evidence type="ECO:0000313" key="3">
    <source>
        <dbReference type="EMBL" id="PHN07598.1"/>
    </source>
</evidence>
<evidence type="ECO:0000313" key="4">
    <source>
        <dbReference type="Proteomes" id="UP000223913"/>
    </source>
</evidence>
<feature type="compositionally biased region" description="Gly residues" evidence="1">
    <location>
        <begin position="16"/>
        <end position="35"/>
    </location>
</feature>
<evidence type="ECO:0000256" key="1">
    <source>
        <dbReference type="SAM" id="MobiDB-lite"/>
    </source>
</evidence>
<name>A0A2D0NGQ6_FLAN2</name>
<dbReference type="InterPro" id="IPR026444">
    <property type="entry name" value="Secre_tail"/>
</dbReference>
<dbReference type="EMBL" id="PDUD01000009">
    <property type="protein sequence ID" value="PHN07598.1"/>
    <property type="molecule type" value="Genomic_DNA"/>
</dbReference>